<proteinExistence type="predicted"/>
<name>A0A255GJT4_9ACTN</name>
<gene>
    <name evidence="1" type="ORF">CGZ94_05170</name>
</gene>
<comment type="caution">
    <text evidence="1">The sequence shown here is derived from an EMBL/GenBank/DDBJ whole genome shotgun (WGS) entry which is preliminary data.</text>
</comment>
<reference evidence="1 2" key="1">
    <citation type="submission" date="2017-07" db="EMBL/GenBank/DDBJ databases">
        <title>Draft whole genome sequences of clinical Proprionibacteriaceae strains.</title>
        <authorList>
            <person name="Bernier A.-M."/>
            <person name="Bernard K."/>
            <person name="Domingo M.-C."/>
        </authorList>
    </citation>
    <scope>NUCLEOTIDE SEQUENCE [LARGE SCALE GENOMIC DNA]</scope>
    <source>
        <strain evidence="1 2">NML 030167</strain>
    </source>
</reference>
<sequence>MGGQQDERGAVAVEHAVVTVAAASLGGALLAMFGGGYPQAHPIVPPEWFLKWMLQLIEWITSLFRGA</sequence>
<evidence type="ECO:0000313" key="2">
    <source>
        <dbReference type="Proteomes" id="UP000215896"/>
    </source>
</evidence>
<keyword evidence="2" id="KW-1185">Reference proteome</keyword>
<organism evidence="1 2">
    <name type="scientific">Enemella evansiae</name>
    <dbReference type="NCBI Taxonomy" id="2016499"/>
    <lineage>
        <taxon>Bacteria</taxon>
        <taxon>Bacillati</taxon>
        <taxon>Actinomycetota</taxon>
        <taxon>Actinomycetes</taxon>
        <taxon>Propionibacteriales</taxon>
        <taxon>Propionibacteriaceae</taxon>
        <taxon>Enemella</taxon>
    </lineage>
</organism>
<dbReference type="EMBL" id="NMVO01000005">
    <property type="protein sequence ID" value="OYO16108.1"/>
    <property type="molecule type" value="Genomic_DNA"/>
</dbReference>
<evidence type="ECO:0000313" key="1">
    <source>
        <dbReference type="EMBL" id="OYO16108.1"/>
    </source>
</evidence>
<protein>
    <submittedName>
        <fullName evidence="1">Uncharacterized protein</fullName>
    </submittedName>
</protein>
<accession>A0A255GJT4</accession>
<dbReference type="Proteomes" id="UP000215896">
    <property type="component" value="Unassembled WGS sequence"/>
</dbReference>
<dbReference type="AlphaFoldDB" id="A0A255GJT4"/>